<accession>A0A1I5EYI2</accession>
<feature type="transmembrane region" description="Helical" evidence="1">
    <location>
        <begin position="71"/>
        <end position="91"/>
    </location>
</feature>
<feature type="transmembrane region" description="Helical" evidence="1">
    <location>
        <begin position="97"/>
        <end position="119"/>
    </location>
</feature>
<feature type="transmembrane region" description="Helical" evidence="1">
    <location>
        <begin position="131"/>
        <end position="149"/>
    </location>
</feature>
<dbReference type="AlphaFoldDB" id="A0A1I5EYI2"/>
<feature type="transmembrane region" description="Helical" evidence="1">
    <location>
        <begin position="155"/>
        <end position="175"/>
    </location>
</feature>
<dbReference type="EMBL" id="FOVI01000023">
    <property type="protein sequence ID" value="SFO16456.1"/>
    <property type="molecule type" value="Genomic_DNA"/>
</dbReference>
<keyword evidence="1" id="KW-1133">Transmembrane helix</keyword>
<feature type="transmembrane region" description="Helical" evidence="1">
    <location>
        <begin position="39"/>
        <end position="59"/>
    </location>
</feature>
<feature type="transmembrane region" description="Helical" evidence="1">
    <location>
        <begin position="12"/>
        <end position="33"/>
    </location>
</feature>
<evidence type="ECO:0000313" key="3">
    <source>
        <dbReference type="Proteomes" id="UP000199036"/>
    </source>
</evidence>
<dbReference type="RefSeq" id="WP_143095666.1">
    <property type="nucleotide sequence ID" value="NZ_FOVI01000023.1"/>
</dbReference>
<evidence type="ECO:0000256" key="1">
    <source>
        <dbReference type="SAM" id="Phobius"/>
    </source>
</evidence>
<keyword evidence="1" id="KW-0812">Transmembrane</keyword>
<proteinExistence type="predicted"/>
<organism evidence="2 3">
    <name type="scientific">Paenimyroides ummariense</name>
    <dbReference type="NCBI Taxonomy" id="913024"/>
    <lineage>
        <taxon>Bacteria</taxon>
        <taxon>Pseudomonadati</taxon>
        <taxon>Bacteroidota</taxon>
        <taxon>Flavobacteriia</taxon>
        <taxon>Flavobacteriales</taxon>
        <taxon>Flavobacteriaceae</taxon>
        <taxon>Paenimyroides</taxon>
    </lineage>
</organism>
<gene>
    <name evidence="2" type="ORF">SAMN05421741_12336</name>
</gene>
<protein>
    <submittedName>
        <fullName evidence="2">Uncharacterized protein</fullName>
    </submittedName>
</protein>
<keyword evidence="3" id="KW-1185">Reference proteome</keyword>
<dbReference type="Proteomes" id="UP000199036">
    <property type="component" value="Unassembled WGS sequence"/>
</dbReference>
<evidence type="ECO:0000313" key="2">
    <source>
        <dbReference type="EMBL" id="SFO16456.1"/>
    </source>
</evidence>
<reference evidence="3" key="1">
    <citation type="submission" date="2016-10" db="EMBL/GenBank/DDBJ databases">
        <authorList>
            <person name="Varghese N."/>
            <person name="Submissions S."/>
        </authorList>
    </citation>
    <scope>NUCLEOTIDE SEQUENCE [LARGE SCALE GENOMIC DNA]</scope>
    <source>
        <strain evidence="3">DS-12</strain>
    </source>
</reference>
<sequence length="218" mass="25682">MSTLKFFKQKILYTSIYMMEGTALLLMSVWTFFGPMLDLTFPMHKITALLILVISYLDFFFTFKNKQNTSLFDLLINFSILNLIVGVLLMTTNNLVIETYLLIVSCTFLFTQNLATIKYFQGYGKINWRSAIFLCYLCLTMILILFLRLEPDNIANPYLGLLFFIAFLFKFGLFFKMRKLNTFPEKVSFNVYSKIEMIEKEYSEALSKNWDADRDLYM</sequence>
<dbReference type="OrthoDB" id="1338121at2"/>
<keyword evidence="1" id="KW-0472">Membrane</keyword>
<name>A0A1I5EYI2_9FLAO</name>